<dbReference type="AlphaFoldDB" id="A0A6A5QIR8"/>
<name>A0A6A5QIR8_AMPQU</name>
<dbReference type="SUPFAM" id="SSF52540">
    <property type="entry name" value="P-loop containing nucleoside triphosphate hydrolases"/>
    <property type="match status" value="1"/>
</dbReference>
<sequence>MLRNVSFAGRMTCSPSAARETRRAAWFRADRPSHTYGAAPRRMLGQAWLVAWSWTESKHTHMHWLSAWLSRCHVGKDLPLRRRESNLKRGHISLHEQIQQDQRHQGRNLIMAPHADKDAVAEDIKPVNGDSAQTQMKAKAGKSKNKPKAKTDTQSKERIQRLDQLYSKKKRQTYFVPTPKSTTKPEKPGQVSHVVLKVRRIICDKGFPTGTEIDIKSTLLKDALAEIFDGTEGLQLNETPPVISPELLFHARNGLAVRVKAEEAKEAPNKILVDELDVALQYIAQDYATTQANLSSLAEYDEITFDLLWALFPPNTTVYTKSNLLREHQVCKLQKGEYGSLPSGARYYALDLRYISHDGEKLGWAEKTLKIGSYAGAMKVHNLTVVPLDKMPTRDAICAEVKKRGKRYMELLEAPRGTYQEYTGAAVAENRDVIVQDDYKKVIFHVSGRVMLDSKIFLQQNEYTDLLKPSIENEIDGAKLTEDDLLYCNHCIGGFGFRQKKWCLFAISHLEPVVWNLDAFSKLVMDTRKRNLIHSLVKSHRNEAETFDDVVSGKGKGLVGLLSGNPGVGKTLTAEVIAEVTKRPLYMLSAGELGTQVYDVEKKLDMVLEVTRQWGCVLLIDEADVFLQERDGLDLERNAMVSVFLRRLEYFQGVLIMTTNRKRTIDPAFDSRIHFKLHYGDLSAESRASIWKNCLDILPSGVSRSDMKEQDFKTLASLKLNGRQIKNAVACAISIAVEEKTPLTLEGIQTILDMVVDTEAGRWRLAVEQDLFG</sequence>
<proteinExistence type="predicted"/>
<organism evidence="3 4">
    <name type="scientific">Ampelomyces quisqualis</name>
    <name type="common">Powdery mildew agent</name>
    <dbReference type="NCBI Taxonomy" id="50730"/>
    <lineage>
        <taxon>Eukaryota</taxon>
        <taxon>Fungi</taxon>
        <taxon>Dikarya</taxon>
        <taxon>Ascomycota</taxon>
        <taxon>Pezizomycotina</taxon>
        <taxon>Dothideomycetes</taxon>
        <taxon>Pleosporomycetidae</taxon>
        <taxon>Pleosporales</taxon>
        <taxon>Pleosporineae</taxon>
        <taxon>Phaeosphaeriaceae</taxon>
        <taxon>Ampelomyces</taxon>
    </lineage>
</organism>
<evidence type="ECO:0000259" key="2">
    <source>
        <dbReference type="SMART" id="SM00382"/>
    </source>
</evidence>
<feature type="region of interest" description="Disordered" evidence="1">
    <location>
        <begin position="127"/>
        <end position="157"/>
    </location>
</feature>
<gene>
    <name evidence="3" type="ORF">BDU57DRAFT_328173</name>
</gene>
<protein>
    <recommendedName>
        <fullName evidence="2">AAA+ ATPase domain-containing protein</fullName>
    </recommendedName>
</protein>
<dbReference type="Pfam" id="PF00004">
    <property type="entry name" value="AAA"/>
    <property type="match status" value="1"/>
</dbReference>
<dbReference type="Pfam" id="PF22942">
    <property type="entry name" value="DUF7025"/>
    <property type="match status" value="1"/>
</dbReference>
<dbReference type="Proteomes" id="UP000800096">
    <property type="component" value="Unassembled WGS sequence"/>
</dbReference>
<dbReference type="CDD" id="cd19481">
    <property type="entry name" value="RecA-like_protease"/>
    <property type="match status" value="1"/>
</dbReference>
<keyword evidence="4" id="KW-1185">Reference proteome</keyword>
<dbReference type="InterPro" id="IPR027417">
    <property type="entry name" value="P-loop_NTPase"/>
</dbReference>
<dbReference type="GO" id="GO:0016887">
    <property type="term" value="F:ATP hydrolysis activity"/>
    <property type="evidence" value="ECO:0007669"/>
    <property type="project" value="InterPro"/>
</dbReference>
<dbReference type="InterPro" id="IPR003959">
    <property type="entry name" value="ATPase_AAA_core"/>
</dbReference>
<dbReference type="SMART" id="SM00382">
    <property type="entry name" value="AAA"/>
    <property type="match status" value="1"/>
</dbReference>
<dbReference type="InterPro" id="IPR003593">
    <property type="entry name" value="AAA+_ATPase"/>
</dbReference>
<evidence type="ECO:0000313" key="3">
    <source>
        <dbReference type="EMBL" id="KAF1913947.1"/>
    </source>
</evidence>
<accession>A0A6A5QIR8</accession>
<dbReference type="GO" id="GO:0005524">
    <property type="term" value="F:ATP binding"/>
    <property type="evidence" value="ECO:0007669"/>
    <property type="project" value="InterPro"/>
</dbReference>
<feature type="domain" description="AAA+ ATPase" evidence="2">
    <location>
        <begin position="556"/>
        <end position="683"/>
    </location>
</feature>
<dbReference type="InterPro" id="IPR054289">
    <property type="entry name" value="DUF7025"/>
</dbReference>
<feature type="compositionally biased region" description="Basic residues" evidence="1">
    <location>
        <begin position="139"/>
        <end position="148"/>
    </location>
</feature>
<reference evidence="3" key="1">
    <citation type="journal article" date="2020" name="Stud. Mycol.">
        <title>101 Dothideomycetes genomes: a test case for predicting lifestyles and emergence of pathogens.</title>
        <authorList>
            <person name="Haridas S."/>
            <person name="Albert R."/>
            <person name="Binder M."/>
            <person name="Bloem J."/>
            <person name="Labutti K."/>
            <person name="Salamov A."/>
            <person name="Andreopoulos B."/>
            <person name="Baker S."/>
            <person name="Barry K."/>
            <person name="Bills G."/>
            <person name="Bluhm B."/>
            <person name="Cannon C."/>
            <person name="Castanera R."/>
            <person name="Culley D."/>
            <person name="Daum C."/>
            <person name="Ezra D."/>
            <person name="Gonzalez J."/>
            <person name="Henrissat B."/>
            <person name="Kuo A."/>
            <person name="Liang C."/>
            <person name="Lipzen A."/>
            <person name="Lutzoni F."/>
            <person name="Magnuson J."/>
            <person name="Mondo S."/>
            <person name="Nolan M."/>
            <person name="Ohm R."/>
            <person name="Pangilinan J."/>
            <person name="Park H.-J."/>
            <person name="Ramirez L."/>
            <person name="Alfaro M."/>
            <person name="Sun H."/>
            <person name="Tritt A."/>
            <person name="Yoshinaga Y."/>
            <person name="Zwiers L.-H."/>
            <person name="Turgeon B."/>
            <person name="Goodwin S."/>
            <person name="Spatafora J."/>
            <person name="Crous P."/>
            <person name="Grigoriev I."/>
        </authorList>
    </citation>
    <scope>NUCLEOTIDE SEQUENCE</scope>
    <source>
        <strain evidence="3">HMLAC05119</strain>
    </source>
</reference>
<dbReference type="OrthoDB" id="10042665at2759"/>
<dbReference type="Gene3D" id="3.40.50.300">
    <property type="entry name" value="P-loop containing nucleotide triphosphate hydrolases"/>
    <property type="match status" value="1"/>
</dbReference>
<dbReference type="EMBL" id="ML979138">
    <property type="protein sequence ID" value="KAF1913947.1"/>
    <property type="molecule type" value="Genomic_DNA"/>
</dbReference>
<dbReference type="PANTHER" id="PTHR46411">
    <property type="entry name" value="FAMILY ATPASE, PUTATIVE-RELATED"/>
    <property type="match status" value="1"/>
</dbReference>
<evidence type="ECO:0000313" key="4">
    <source>
        <dbReference type="Proteomes" id="UP000800096"/>
    </source>
</evidence>
<dbReference type="PANTHER" id="PTHR46411:SF2">
    <property type="entry name" value="AAA+ ATPASE DOMAIN-CONTAINING PROTEIN"/>
    <property type="match status" value="1"/>
</dbReference>
<evidence type="ECO:0000256" key="1">
    <source>
        <dbReference type="SAM" id="MobiDB-lite"/>
    </source>
</evidence>